<evidence type="ECO:0000256" key="1">
    <source>
        <dbReference type="ARBA" id="ARBA00004141"/>
    </source>
</evidence>
<keyword evidence="4 5" id="KW-0472">Membrane</keyword>
<feature type="transmembrane region" description="Helical" evidence="5">
    <location>
        <begin position="97"/>
        <end position="122"/>
    </location>
</feature>
<evidence type="ECO:0008006" key="8">
    <source>
        <dbReference type="Google" id="ProtNLM"/>
    </source>
</evidence>
<organism evidence="6 7">
    <name type="scientific">Rugosimonospora africana</name>
    <dbReference type="NCBI Taxonomy" id="556532"/>
    <lineage>
        <taxon>Bacteria</taxon>
        <taxon>Bacillati</taxon>
        <taxon>Actinomycetota</taxon>
        <taxon>Actinomycetes</taxon>
        <taxon>Micromonosporales</taxon>
        <taxon>Micromonosporaceae</taxon>
        <taxon>Rugosimonospora</taxon>
    </lineage>
</organism>
<evidence type="ECO:0000313" key="6">
    <source>
        <dbReference type="EMBL" id="GIH14430.1"/>
    </source>
</evidence>
<dbReference type="InterPro" id="IPR032808">
    <property type="entry name" value="DoxX"/>
</dbReference>
<evidence type="ECO:0000256" key="3">
    <source>
        <dbReference type="ARBA" id="ARBA00022989"/>
    </source>
</evidence>
<comment type="caution">
    <text evidence="6">The sequence shown here is derived from an EMBL/GenBank/DDBJ whole genome shotgun (WGS) entry which is preliminary data.</text>
</comment>
<dbReference type="EMBL" id="BONZ01000025">
    <property type="protein sequence ID" value="GIH14430.1"/>
    <property type="molecule type" value="Genomic_DNA"/>
</dbReference>
<feature type="transmembrane region" description="Helical" evidence="5">
    <location>
        <begin position="20"/>
        <end position="38"/>
    </location>
</feature>
<proteinExistence type="predicted"/>
<sequence>MSSSIRATADRAPARNRLNILLWAAQILLAAMFALAAVPKLAGAHSAVQMFGEIGAGQWLRYLVGIAELAGAIGLLIPRLAGLAAAGLAADMAGATVINAAVLHSSAFATTIPLCVAFVLIARSRWTRTRSLTAAIRR</sequence>
<evidence type="ECO:0000256" key="4">
    <source>
        <dbReference type="ARBA" id="ARBA00023136"/>
    </source>
</evidence>
<reference evidence="6" key="1">
    <citation type="submission" date="2021-01" db="EMBL/GenBank/DDBJ databases">
        <title>Whole genome shotgun sequence of Rugosimonospora africana NBRC 104875.</title>
        <authorList>
            <person name="Komaki H."/>
            <person name="Tamura T."/>
        </authorList>
    </citation>
    <scope>NUCLEOTIDE SEQUENCE</scope>
    <source>
        <strain evidence="6">NBRC 104875</strain>
    </source>
</reference>
<keyword evidence="3 5" id="KW-1133">Transmembrane helix</keyword>
<dbReference type="Proteomes" id="UP000642748">
    <property type="component" value="Unassembled WGS sequence"/>
</dbReference>
<gene>
    <name evidence="6" type="ORF">Raf01_26020</name>
</gene>
<keyword evidence="2 5" id="KW-0812">Transmembrane</keyword>
<comment type="subcellular location">
    <subcellularLocation>
        <location evidence="1">Membrane</location>
        <topology evidence="1">Multi-pass membrane protein</topology>
    </subcellularLocation>
</comment>
<dbReference type="Pfam" id="PF13564">
    <property type="entry name" value="DoxX_2"/>
    <property type="match status" value="1"/>
</dbReference>
<evidence type="ECO:0000256" key="2">
    <source>
        <dbReference type="ARBA" id="ARBA00022692"/>
    </source>
</evidence>
<protein>
    <recommendedName>
        <fullName evidence="8">DoxX-like family protein</fullName>
    </recommendedName>
</protein>
<dbReference type="RefSeq" id="WP_203918100.1">
    <property type="nucleotide sequence ID" value="NZ_BONZ01000025.1"/>
</dbReference>
<evidence type="ECO:0000256" key="5">
    <source>
        <dbReference type="SAM" id="Phobius"/>
    </source>
</evidence>
<name>A0A8J3QNK4_9ACTN</name>
<feature type="transmembrane region" description="Helical" evidence="5">
    <location>
        <begin position="59"/>
        <end position="77"/>
    </location>
</feature>
<keyword evidence="7" id="KW-1185">Reference proteome</keyword>
<dbReference type="GO" id="GO:0016020">
    <property type="term" value="C:membrane"/>
    <property type="evidence" value="ECO:0007669"/>
    <property type="project" value="UniProtKB-SubCell"/>
</dbReference>
<accession>A0A8J3QNK4</accession>
<dbReference type="AlphaFoldDB" id="A0A8J3QNK4"/>
<evidence type="ECO:0000313" key="7">
    <source>
        <dbReference type="Proteomes" id="UP000642748"/>
    </source>
</evidence>